<keyword evidence="7 8" id="KW-0472">Membrane</keyword>
<feature type="transmembrane region" description="Helical" evidence="8">
    <location>
        <begin position="187"/>
        <end position="208"/>
    </location>
</feature>
<evidence type="ECO:0000256" key="1">
    <source>
        <dbReference type="ARBA" id="ARBA00004651"/>
    </source>
</evidence>
<evidence type="ECO:0000313" key="9">
    <source>
        <dbReference type="EMBL" id="MBG9986082.1"/>
    </source>
</evidence>
<organism evidence="9 10">
    <name type="scientific">Facklamia lactis</name>
    <dbReference type="NCBI Taxonomy" id="2749967"/>
    <lineage>
        <taxon>Bacteria</taxon>
        <taxon>Bacillati</taxon>
        <taxon>Bacillota</taxon>
        <taxon>Bacilli</taxon>
        <taxon>Lactobacillales</taxon>
        <taxon>Aerococcaceae</taxon>
        <taxon>Facklamia</taxon>
    </lineage>
</organism>
<reference evidence="9 10" key="1">
    <citation type="submission" date="2020-07" db="EMBL/GenBank/DDBJ databases">
        <title>Facklamia lactis sp. nov., isolated from raw milk.</title>
        <authorList>
            <person name="Doll E.V."/>
            <person name="Huptas C."/>
            <person name="Staib L."/>
            <person name="Wenning M."/>
            <person name="Scherer S."/>
        </authorList>
    </citation>
    <scope>NUCLEOTIDE SEQUENCE [LARGE SCALE GENOMIC DNA]</scope>
    <source>
        <strain evidence="9 10">DSM 111018</strain>
    </source>
</reference>
<dbReference type="NCBIfam" id="TIGR00835">
    <property type="entry name" value="agcS"/>
    <property type="match status" value="1"/>
</dbReference>
<feature type="transmembrane region" description="Helical" evidence="8">
    <location>
        <begin position="20"/>
        <end position="37"/>
    </location>
</feature>
<accession>A0ABS0LQ11</accession>
<keyword evidence="6 8" id="KW-1133">Transmembrane helix</keyword>
<dbReference type="PANTHER" id="PTHR30330:SF14">
    <property type="entry name" value="SODIUM_AMINO ACID (ALANINE) SYMPORTER"/>
    <property type="match status" value="1"/>
</dbReference>
<feature type="transmembrane region" description="Helical" evidence="8">
    <location>
        <begin position="99"/>
        <end position="120"/>
    </location>
</feature>
<evidence type="ECO:0000256" key="8">
    <source>
        <dbReference type="RuleBase" id="RU363064"/>
    </source>
</evidence>
<protein>
    <submittedName>
        <fullName evidence="9">Sodium:alanine symporter family protein</fullName>
    </submittedName>
</protein>
<proteinExistence type="inferred from homology"/>
<feature type="transmembrane region" description="Helical" evidence="8">
    <location>
        <begin position="220"/>
        <end position="238"/>
    </location>
</feature>
<feature type="transmembrane region" description="Helical" evidence="8">
    <location>
        <begin position="250"/>
        <end position="270"/>
    </location>
</feature>
<evidence type="ECO:0000256" key="7">
    <source>
        <dbReference type="ARBA" id="ARBA00023136"/>
    </source>
</evidence>
<feature type="transmembrane region" description="Helical" evidence="8">
    <location>
        <begin position="155"/>
        <end position="175"/>
    </location>
</feature>
<dbReference type="PRINTS" id="PR00175">
    <property type="entry name" value="NAALASMPORT"/>
</dbReference>
<comment type="caution">
    <text evidence="9">The sequence shown here is derived from an EMBL/GenBank/DDBJ whole genome shotgun (WGS) entry which is preliminary data.</text>
</comment>
<comment type="subcellular location">
    <subcellularLocation>
        <location evidence="1 8">Cell membrane</location>
        <topology evidence="1 8">Multi-pass membrane protein</topology>
    </subcellularLocation>
</comment>
<sequence length="480" mass="51751">MTVFEDFITTMNGFLWGPPMMIILLGFGIVSTFYLGFPQLSKIKLGWDHSFGQLFNRDRTNKAGSMSSFQSLATAVAAQVGTGNIGGVAGAILTGGPGAVFWMWITAILGMATIFVEAVLAQRYRQTRGGELVAGPAFYLRKGLEERGMAGLGKILAAIFAVLIILALGLVGNAVQSNSIASVMTEAFGIPSIAIGITLAIVGALIFIGGMERIGKFAEMIVPIMALIYLISAIAMLVKFNDQIIPVLKLIFTSAFSTKAVSGGVIGYTIRTAIRYGIARGLFSNEAGMGSTPNSHGVADVKHPVIQGSVAMIGVFIDTLIVCTATAVTILVSNANNVALEKGYEGAQVTMQAFALGFGDLGSKFLAIALLFFAFTTVIGWYYFGEANIKYLFNSKLVLRVYQILVGIFIILGTVLNIGMIWELADMMNGLMVIPNVIGLFILIRQAKKILVDYDNQVKLGQDLYYEYPYEKLENMDREF</sequence>
<feature type="transmembrane region" description="Helical" evidence="8">
    <location>
        <begin position="310"/>
        <end position="332"/>
    </location>
</feature>
<keyword evidence="5 8" id="KW-0812">Transmembrane</keyword>
<dbReference type="RefSeq" id="WP_197115003.1">
    <property type="nucleotide sequence ID" value="NZ_JACBXQ010000002.1"/>
</dbReference>
<gene>
    <name evidence="9" type="ORF">HZY91_04145</name>
</gene>
<evidence type="ECO:0000256" key="2">
    <source>
        <dbReference type="ARBA" id="ARBA00009261"/>
    </source>
</evidence>
<evidence type="ECO:0000313" key="10">
    <source>
        <dbReference type="Proteomes" id="UP000721415"/>
    </source>
</evidence>
<keyword evidence="10" id="KW-1185">Reference proteome</keyword>
<keyword evidence="4 8" id="KW-1003">Cell membrane</keyword>
<dbReference type="PROSITE" id="PS00873">
    <property type="entry name" value="NA_ALANINE_SYMP"/>
    <property type="match status" value="1"/>
</dbReference>
<feature type="transmembrane region" description="Helical" evidence="8">
    <location>
        <begin position="72"/>
        <end position="93"/>
    </location>
</feature>
<keyword evidence="3 8" id="KW-0813">Transport</keyword>
<dbReference type="Pfam" id="PF01235">
    <property type="entry name" value="Na_Ala_symp"/>
    <property type="match status" value="1"/>
</dbReference>
<dbReference type="EMBL" id="JACBXQ010000002">
    <property type="protein sequence ID" value="MBG9986082.1"/>
    <property type="molecule type" value="Genomic_DNA"/>
</dbReference>
<dbReference type="Proteomes" id="UP000721415">
    <property type="component" value="Unassembled WGS sequence"/>
</dbReference>
<name>A0ABS0LQ11_9LACT</name>
<keyword evidence="8" id="KW-0769">Symport</keyword>
<feature type="transmembrane region" description="Helical" evidence="8">
    <location>
        <begin position="397"/>
        <end position="421"/>
    </location>
</feature>
<evidence type="ECO:0000256" key="6">
    <source>
        <dbReference type="ARBA" id="ARBA00022989"/>
    </source>
</evidence>
<feature type="transmembrane region" description="Helical" evidence="8">
    <location>
        <begin position="427"/>
        <end position="444"/>
    </location>
</feature>
<dbReference type="Gene3D" id="1.20.1740.10">
    <property type="entry name" value="Amino acid/polyamine transporter I"/>
    <property type="match status" value="1"/>
</dbReference>
<evidence type="ECO:0000256" key="4">
    <source>
        <dbReference type="ARBA" id="ARBA00022475"/>
    </source>
</evidence>
<feature type="transmembrane region" description="Helical" evidence="8">
    <location>
        <begin position="365"/>
        <end position="385"/>
    </location>
</feature>
<dbReference type="PANTHER" id="PTHR30330">
    <property type="entry name" value="AGSS FAMILY TRANSPORTER, SODIUM-ALANINE"/>
    <property type="match status" value="1"/>
</dbReference>
<evidence type="ECO:0000256" key="3">
    <source>
        <dbReference type="ARBA" id="ARBA00022448"/>
    </source>
</evidence>
<evidence type="ECO:0000256" key="5">
    <source>
        <dbReference type="ARBA" id="ARBA00022692"/>
    </source>
</evidence>
<comment type="similarity">
    <text evidence="2 8">Belongs to the alanine or glycine:cation symporter (AGCS) (TC 2.A.25) family.</text>
</comment>
<dbReference type="InterPro" id="IPR001463">
    <property type="entry name" value="Na/Ala_symport"/>
</dbReference>